<accession>A0ABN6D604</accession>
<dbReference type="RefSeq" id="WP_223912431.1">
    <property type="nucleotide sequence ID" value="NZ_AP024238.1"/>
</dbReference>
<reference evidence="3 4" key="1">
    <citation type="journal article" date="2021" name="Microbiol. Spectr.">
        <title>A Single Bacterium Capable of Oxidation and Reduction of Iron at Circumneutral pH.</title>
        <authorList>
            <person name="Kato S."/>
            <person name="Ohkuma M."/>
        </authorList>
    </citation>
    <scope>NUCLEOTIDE SEQUENCE [LARGE SCALE GENOMIC DNA]</scope>
    <source>
        <strain evidence="3 4">MIZ03</strain>
    </source>
</reference>
<proteinExistence type="predicted"/>
<dbReference type="PANTHER" id="PTHR43581:SF2">
    <property type="entry name" value="EXCINUCLEASE ATPASE SUBUNIT"/>
    <property type="match status" value="1"/>
</dbReference>
<keyword evidence="4" id="KW-1185">Reference proteome</keyword>
<sequence>MLEIEIENVRNISRLKLSLPFFQGLYAVTGVNGIGKSTIFSALSKVVYRGALKNYFKNDGTAHSKISYRLNDLENIWVRQSGWQRQNPEADEIFVNGIYEGSLIYGNRFSDAHTSRMSAASHITDSNICAAEPFVLENLGKILRNDETYYADLKRVKTKVIAQKLGFSGVPYLIDRDGVRIHQFKMSSGEFVLIGLLHYIHERIIYTSKKSISKPSVILLDEIELALHPSAQDRLAIFLNKISSQYNFCIYFATHSIQILSNVRAEKIFHLDSGISGAIEVINPCYPAYATRCMYTPDGFDFILLVEDNLAKNLVEKSIRDCRLQISRLIKVLPCGGWEKTLELQNEIQNSRLAGAGCTVISILDGDIQDACNRKYPSGTPFAALKKSFLPILSLEKYLKKMLVTEPSDPFARDLGDTFYRVRSLPDIVSDYKNDPKSANDNNGKGLLMVLKACAVEQGHNEDVYLRELCTFISNFENLESLASNIQRFCS</sequence>
<dbReference type="InterPro" id="IPR003959">
    <property type="entry name" value="ATPase_AAA_core"/>
</dbReference>
<dbReference type="Gene3D" id="3.40.50.300">
    <property type="entry name" value="P-loop containing nucleotide triphosphate hydrolases"/>
    <property type="match status" value="1"/>
</dbReference>
<gene>
    <name evidence="3" type="ORF">MIZ03_2337</name>
</gene>
<evidence type="ECO:0000313" key="4">
    <source>
        <dbReference type="Proteomes" id="UP000824366"/>
    </source>
</evidence>
<feature type="domain" description="ATPase AAA-type core" evidence="1">
    <location>
        <begin position="159"/>
        <end position="261"/>
    </location>
</feature>
<dbReference type="Pfam" id="PF13304">
    <property type="entry name" value="AAA_21"/>
    <property type="match status" value="1"/>
</dbReference>
<dbReference type="Proteomes" id="UP000824366">
    <property type="component" value="Chromosome"/>
</dbReference>
<dbReference type="SUPFAM" id="SSF52540">
    <property type="entry name" value="P-loop containing nucleoside triphosphate hydrolases"/>
    <property type="match status" value="1"/>
</dbReference>
<evidence type="ECO:0000259" key="2">
    <source>
        <dbReference type="Pfam" id="PF13476"/>
    </source>
</evidence>
<evidence type="ECO:0000259" key="1">
    <source>
        <dbReference type="Pfam" id="PF13304"/>
    </source>
</evidence>
<feature type="domain" description="Rad50/SbcC-type AAA" evidence="2">
    <location>
        <begin position="4"/>
        <end position="57"/>
    </location>
</feature>
<organism evidence="3 4">
    <name type="scientific">Rhodoferax lithotrophicus</name>
    <dbReference type="NCBI Taxonomy" id="2798804"/>
    <lineage>
        <taxon>Bacteria</taxon>
        <taxon>Pseudomonadati</taxon>
        <taxon>Pseudomonadota</taxon>
        <taxon>Betaproteobacteria</taxon>
        <taxon>Burkholderiales</taxon>
        <taxon>Comamonadaceae</taxon>
        <taxon>Rhodoferax</taxon>
    </lineage>
</organism>
<dbReference type="InterPro" id="IPR038729">
    <property type="entry name" value="Rad50/SbcC_AAA"/>
</dbReference>
<dbReference type="EMBL" id="AP024238">
    <property type="protein sequence ID" value="BCO27449.1"/>
    <property type="molecule type" value="Genomic_DNA"/>
</dbReference>
<evidence type="ECO:0000313" key="3">
    <source>
        <dbReference type="EMBL" id="BCO27449.1"/>
    </source>
</evidence>
<dbReference type="Pfam" id="PF13476">
    <property type="entry name" value="AAA_23"/>
    <property type="match status" value="1"/>
</dbReference>
<name>A0ABN6D604_9BURK</name>
<dbReference type="InterPro" id="IPR027417">
    <property type="entry name" value="P-loop_NTPase"/>
</dbReference>
<dbReference type="InterPro" id="IPR051396">
    <property type="entry name" value="Bact_Antivir_Def_Nuclease"/>
</dbReference>
<protein>
    <submittedName>
        <fullName evidence="3">Uncharacterized protein</fullName>
    </submittedName>
</protein>
<dbReference type="PANTHER" id="PTHR43581">
    <property type="entry name" value="ATP/GTP PHOSPHATASE"/>
    <property type="match status" value="1"/>
</dbReference>